<feature type="region of interest" description="Disordered" evidence="2">
    <location>
        <begin position="1"/>
        <end position="22"/>
    </location>
</feature>
<feature type="compositionally biased region" description="Basic residues" evidence="2">
    <location>
        <begin position="1"/>
        <end position="16"/>
    </location>
</feature>
<reference evidence="3 4" key="1">
    <citation type="journal article" name="Sci. Rep.">
        <title>Telomere-to-telomere assembled and centromere annotated genomes of the two main subspecies of the button mushroom Agaricus bisporus reveal especially polymorphic chromosome ends.</title>
        <authorList>
            <person name="Sonnenberg A.S.M."/>
            <person name="Sedaghat-Telgerd N."/>
            <person name="Lavrijssen B."/>
            <person name="Ohm R.A."/>
            <person name="Hendrickx P.M."/>
            <person name="Scholtmeijer K."/>
            <person name="Baars J.J.P."/>
            <person name="van Peer A."/>
        </authorList>
    </citation>
    <scope>NUCLEOTIDE SEQUENCE [LARGE SCALE GENOMIC DNA]</scope>
    <source>
        <strain evidence="3 4">H119_p4</strain>
    </source>
</reference>
<name>A0A8H7EZH1_AGABI</name>
<dbReference type="EMBL" id="JABXXO010000010">
    <property type="protein sequence ID" value="KAF7768427.1"/>
    <property type="molecule type" value="Genomic_DNA"/>
</dbReference>
<sequence length="275" mass="30956">MPVFRFRRPSHSKSKGKATDTPCTRAKESNIIVHDGVDWLPAKVRCKNCGPEECYDAVTSRSLRRCLRCRKRHLGCVRDSDTVATKAKRPKVLSKIPGIKKSNPKTPRRVLRMEAVVITSLPPGRKKVQAQQQETRGQEAEEAARLEMSSVKQDLEAMFKQSETNIRAMKEQIAEAEKLQKMNVEFLNRFGTTRQVWPTPDSASSSTSCSSSVMKVNMSREEDKSRLAATGSVADGLPDLLLTLREVIDETIARKVQRATRKRMTGKDEEIIDLT</sequence>
<organism evidence="3 4">
    <name type="scientific">Agaricus bisporus var. burnettii</name>
    <dbReference type="NCBI Taxonomy" id="192524"/>
    <lineage>
        <taxon>Eukaryota</taxon>
        <taxon>Fungi</taxon>
        <taxon>Dikarya</taxon>
        <taxon>Basidiomycota</taxon>
        <taxon>Agaricomycotina</taxon>
        <taxon>Agaricomycetes</taxon>
        <taxon>Agaricomycetidae</taxon>
        <taxon>Agaricales</taxon>
        <taxon>Agaricineae</taxon>
        <taxon>Agaricaceae</taxon>
        <taxon>Agaricus</taxon>
    </lineage>
</organism>
<feature type="coiled-coil region" evidence="1">
    <location>
        <begin position="152"/>
        <end position="189"/>
    </location>
</feature>
<protein>
    <submittedName>
        <fullName evidence="3">Uncharacterized protein</fullName>
    </submittedName>
</protein>
<gene>
    <name evidence="3" type="ORF">Agabi119p4_7670</name>
</gene>
<evidence type="ECO:0000313" key="3">
    <source>
        <dbReference type="EMBL" id="KAF7768427.1"/>
    </source>
</evidence>
<evidence type="ECO:0000256" key="1">
    <source>
        <dbReference type="SAM" id="Coils"/>
    </source>
</evidence>
<dbReference type="AlphaFoldDB" id="A0A8H7EZH1"/>
<dbReference type="Proteomes" id="UP000629468">
    <property type="component" value="Unassembled WGS sequence"/>
</dbReference>
<keyword evidence="1" id="KW-0175">Coiled coil</keyword>
<comment type="caution">
    <text evidence="3">The sequence shown here is derived from an EMBL/GenBank/DDBJ whole genome shotgun (WGS) entry which is preliminary data.</text>
</comment>
<accession>A0A8H7EZH1</accession>
<evidence type="ECO:0000313" key="4">
    <source>
        <dbReference type="Proteomes" id="UP000629468"/>
    </source>
</evidence>
<evidence type="ECO:0000256" key="2">
    <source>
        <dbReference type="SAM" id="MobiDB-lite"/>
    </source>
</evidence>
<proteinExistence type="predicted"/>